<protein>
    <recommendedName>
        <fullName evidence="5">Cell shape determination protein CcmA</fullName>
    </recommendedName>
</protein>
<evidence type="ECO:0000256" key="1">
    <source>
        <dbReference type="ARBA" id="ARBA00044755"/>
    </source>
</evidence>
<gene>
    <name evidence="3" type="ORF">A3H70_04305</name>
</gene>
<proteinExistence type="inferred from homology"/>
<dbReference type="EMBL" id="MHKO01000053">
    <property type="protein sequence ID" value="OGY91086.1"/>
    <property type="molecule type" value="Genomic_DNA"/>
</dbReference>
<name>A0A1G2BQH8_9BACT</name>
<organism evidence="3 4">
    <name type="scientific">Candidatus Komeilibacteria bacterium RIFCSPLOWO2_02_FULL_48_11</name>
    <dbReference type="NCBI Taxonomy" id="1798553"/>
    <lineage>
        <taxon>Bacteria</taxon>
        <taxon>Candidatus Komeiliibacteriota</taxon>
    </lineage>
</organism>
<accession>A0A1G2BQH8</accession>
<sequence length="132" mass="13682">MEDRENETIIGPSVKVEGDFTSDGNVLVQGLVNGSLRTKGNLKVEVGAKIKASVEATNAIIRGQIKGNIAIQESLEIGETAMVEGDIATKIISIAPGAVINGHCLVSPAERAGQDSAEPAAVQKPAGPRERP</sequence>
<dbReference type="PANTHER" id="PTHR35024">
    <property type="entry name" value="HYPOTHETICAL CYTOSOLIC PROTEIN"/>
    <property type="match status" value="1"/>
</dbReference>
<reference evidence="3 4" key="1">
    <citation type="journal article" date="2016" name="Nat. Commun.">
        <title>Thousands of microbial genomes shed light on interconnected biogeochemical processes in an aquifer system.</title>
        <authorList>
            <person name="Anantharaman K."/>
            <person name="Brown C.T."/>
            <person name="Hug L.A."/>
            <person name="Sharon I."/>
            <person name="Castelle C.J."/>
            <person name="Probst A.J."/>
            <person name="Thomas B.C."/>
            <person name="Singh A."/>
            <person name="Wilkins M.J."/>
            <person name="Karaoz U."/>
            <person name="Brodie E.L."/>
            <person name="Williams K.H."/>
            <person name="Hubbard S.S."/>
            <person name="Banfield J.F."/>
        </authorList>
    </citation>
    <scope>NUCLEOTIDE SEQUENCE [LARGE SCALE GENOMIC DNA]</scope>
</reference>
<dbReference type="Proteomes" id="UP000178109">
    <property type="component" value="Unassembled WGS sequence"/>
</dbReference>
<evidence type="ECO:0000256" key="2">
    <source>
        <dbReference type="SAM" id="MobiDB-lite"/>
    </source>
</evidence>
<dbReference type="STRING" id="1798553.A3H70_04305"/>
<comment type="caution">
    <text evidence="3">The sequence shown here is derived from an EMBL/GenBank/DDBJ whole genome shotgun (WGS) entry which is preliminary data.</text>
</comment>
<evidence type="ECO:0000313" key="3">
    <source>
        <dbReference type="EMBL" id="OGY91086.1"/>
    </source>
</evidence>
<dbReference type="InterPro" id="IPR007607">
    <property type="entry name" value="BacA/B"/>
</dbReference>
<feature type="region of interest" description="Disordered" evidence="2">
    <location>
        <begin position="110"/>
        <end position="132"/>
    </location>
</feature>
<evidence type="ECO:0000313" key="4">
    <source>
        <dbReference type="Proteomes" id="UP000178109"/>
    </source>
</evidence>
<dbReference type="AlphaFoldDB" id="A0A1G2BQH8"/>
<dbReference type="PANTHER" id="PTHR35024:SF4">
    <property type="entry name" value="POLYMER-FORMING CYTOSKELETAL PROTEIN"/>
    <property type="match status" value="1"/>
</dbReference>
<dbReference type="Pfam" id="PF04519">
    <property type="entry name" value="Bactofilin"/>
    <property type="match status" value="1"/>
</dbReference>
<comment type="similarity">
    <text evidence="1">Belongs to the bactofilin family.</text>
</comment>
<evidence type="ECO:0008006" key="5">
    <source>
        <dbReference type="Google" id="ProtNLM"/>
    </source>
</evidence>